<accession>A0A644VMK3</accession>
<dbReference type="PANTHER" id="PTHR23088">
    <property type="entry name" value="NITRILASE-RELATED"/>
    <property type="match status" value="1"/>
</dbReference>
<dbReference type="PROSITE" id="PS51186">
    <property type="entry name" value="GNAT"/>
    <property type="match status" value="1"/>
</dbReference>
<dbReference type="CDD" id="cd04301">
    <property type="entry name" value="NAT_SF"/>
    <property type="match status" value="1"/>
</dbReference>
<organism evidence="3">
    <name type="scientific">bioreactor metagenome</name>
    <dbReference type="NCBI Taxonomy" id="1076179"/>
    <lineage>
        <taxon>unclassified sequences</taxon>
        <taxon>metagenomes</taxon>
        <taxon>ecological metagenomes</taxon>
    </lineage>
</organism>
<dbReference type="InterPro" id="IPR001110">
    <property type="entry name" value="UPF0012_CS"/>
</dbReference>
<sequence>MARKRYQHELELRQFTLEDYDEVKRIMDRIYPKMGGAWTRDQFRAMITRFPEGQLCIEDKGRVVAGAFSLVIDYSRFGDRHTYQEVVGDGTLKNHDPEGDYLYGIDIFVSPDYREKRLGRRLYDARKELCETLNLKGIVIGGRIPGYAEWAEKKTPQQYIRMVNNREISDPVLTFQVSNDFHYKKIVENYWPEDYSSKGYGVIMEWNNIYYEERKRLISKVKTYMRLGVVQWQMRSFESFDDFLQQVEFFVDTQAGYNTDLMLFPELFNAPLLAQFDQEDPAEAMRSLAGYTAELRKSLVEMAVSYNINIVSGSVPELRNNRLYNVSFLCRRDGTWDQQYKLHITPDEYRYWGLQGGHDLRVFQTDVGKVGILICYDVEFPELSRYLAIKGMDILLIPFWTDTKNAYLRVRRCAQSRAIENECYVAIAGSVGNIPKVENMDIQYAQSAIFTPSDFAFPHDAVAAEATPNTEMALIADLDVELLKELRLQGSVRNLSSRRTDLYWIDWLKEKEREDEEK</sequence>
<gene>
    <name evidence="3" type="ORF">SDC9_37860</name>
</gene>
<dbReference type="Pfam" id="PF00795">
    <property type="entry name" value="CN_hydrolase"/>
    <property type="match status" value="1"/>
</dbReference>
<dbReference type="InterPro" id="IPR036526">
    <property type="entry name" value="C-N_Hydrolase_sf"/>
</dbReference>
<dbReference type="Pfam" id="PF00583">
    <property type="entry name" value="Acetyltransf_1"/>
    <property type="match status" value="1"/>
</dbReference>
<evidence type="ECO:0000259" key="2">
    <source>
        <dbReference type="PROSITE" id="PS51186"/>
    </source>
</evidence>
<proteinExistence type="predicted"/>
<dbReference type="PROSITE" id="PS50263">
    <property type="entry name" value="CN_HYDROLASE"/>
    <property type="match status" value="1"/>
</dbReference>
<comment type="caution">
    <text evidence="3">The sequence shown here is derived from an EMBL/GenBank/DDBJ whole genome shotgun (WGS) entry which is preliminary data.</text>
</comment>
<protein>
    <submittedName>
        <fullName evidence="3">Uncharacterized protein</fullName>
    </submittedName>
</protein>
<evidence type="ECO:0000313" key="3">
    <source>
        <dbReference type="EMBL" id="MPL91783.1"/>
    </source>
</evidence>
<dbReference type="CDD" id="cd07574">
    <property type="entry name" value="nitrilase_Rim1_like"/>
    <property type="match status" value="1"/>
</dbReference>
<dbReference type="EMBL" id="VSSQ01000339">
    <property type="protein sequence ID" value="MPL91783.1"/>
    <property type="molecule type" value="Genomic_DNA"/>
</dbReference>
<dbReference type="AlphaFoldDB" id="A0A644VMK3"/>
<dbReference type="SUPFAM" id="SSF56317">
    <property type="entry name" value="Carbon-nitrogen hydrolase"/>
    <property type="match status" value="1"/>
</dbReference>
<dbReference type="GO" id="GO:0016747">
    <property type="term" value="F:acyltransferase activity, transferring groups other than amino-acyl groups"/>
    <property type="evidence" value="ECO:0007669"/>
    <property type="project" value="InterPro"/>
</dbReference>
<dbReference type="PROSITE" id="PS01227">
    <property type="entry name" value="UPF0012"/>
    <property type="match status" value="1"/>
</dbReference>
<reference evidence="3" key="1">
    <citation type="submission" date="2019-08" db="EMBL/GenBank/DDBJ databases">
        <authorList>
            <person name="Kucharzyk K."/>
            <person name="Murdoch R.W."/>
            <person name="Higgins S."/>
            <person name="Loffler F."/>
        </authorList>
    </citation>
    <scope>NUCLEOTIDE SEQUENCE</scope>
</reference>
<dbReference type="SUPFAM" id="SSF55729">
    <property type="entry name" value="Acyl-CoA N-acyltransferases (Nat)"/>
    <property type="match status" value="1"/>
</dbReference>
<dbReference type="InterPro" id="IPR003010">
    <property type="entry name" value="C-N_Hydrolase"/>
</dbReference>
<feature type="domain" description="CN hydrolase" evidence="1">
    <location>
        <begin position="225"/>
        <end position="480"/>
    </location>
</feature>
<feature type="domain" description="N-acetyltransferase" evidence="2">
    <location>
        <begin position="10"/>
        <end position="218"/>
    </location>
</feature>
<dbReference type="InterPro" id="IPR016181">
    <property type="entry name" value="Acyl_CoA_acyltransferase"/>
</dbReference>
<name>A0A644VMK3_9ZZZZ</name>
<dbReference type="PANTHER" id="PTHR23088:SF50">
    <property type="entry name" value="HYDROLASE YHCX"/>
    <property type="match status" value="1"/>
</dbReference>
<evidence type="ECO:0000259" key="1">
    <source>
        <dbReference type="PROSITE" id="PS50263"/>
    </source>
</evidence>
<dbReference type="Gene3D" id="3.40.630.30">
    <property type="match status" value="1"/>
</dbReference>
<dbReference type="Gene3D" id="3.60.110.10">
    <property type="entry name" value="Carbon-nitrogen hydrolase"/>
    <property type="match status" value="1"/>
</dbReference>
<dbReference type="InterPro" id="IPR000182">
    <property type="entry name" value="GNAT_dom"/>
</dbReference>